<keyword evidence="2 5" id="KW-0812">Transmembrane</keyword>
<feature type="transmembrane region" description="Helical" evidence="5">
    <location>
        <begin position="45"/>
        <end position="67"/>
    </location>
</feature>
<proteinExistence type="predicted"/>
<dbReference type="Proteomes" id="UP001152747">
    <property type="component" value="Unassembled WGS sequence"/>
</dbReference>
<evidence type="ECO:0000256" key="4">
    <source>
        <dbReference type="ARBA" id="ARBA00023136"/>
    </source>
</evidence>
<evidence type="ECO:0000256" key="1">
    <source>
        <dbReference type="ARBA" id="ARBA00004370"/>
    </source>
</evidence>
<sequence length="323" mass="37823">MINLEPVRWPTYIWYGMSIITIPIYLLVVICLLRLRMISKIYKTTFYTLLLQHSLADLLTMFFYFILMVLREFQPIRQFYFDYQEYYIASASYNFTYYFLYIRCSGIILLTIQRFIIINSSGSRFSHAVQSTSTWKIILILWSFPTIISLVVLKDTEIRYNNVEDMALIVDRSLTMRNTTMGLCITSMTCFICSALYVSIAYSIRKRTSLTNNSRSLRRELLVAIQIFILVIAFFGVFLYCGFQNYFTRNRDVLGTGPIYFMRSVYPLASGILSYLNPFCILFLNKEFSNQVRQMVICKKLVVISTISTVPSMSNRTSPNLKF</sequence>
<dbReference type="GO" id="GO:0016020">
    <property type="term" value="C:membrane"/>
    <property type="evidence" value="ECO:0007669"/>
    <property type="project" value="UniProtKB-SubCell"/>
</dbReference>
<keyword evidence="3 5" id="KW-1133">Transmembrane helix</keyword>
<feature type="transmembrane region" description="Helical" evidence="5">
    <location>
        <begin position="180"/>
        <end position="200"/>
    </location>
</feature>
<dbReference type="Pfam" id="PF10323">
    <property type="entry name" value="7TM_GPCR_Srv"/>
    <property type="match status" value="1"/>
</dbReference>
<feature type="transmembrane region" description="Helical" evidence="5">
    <location>
        <begin position="87"/>
        <end position="112"/>
    </location>
</feature>
<feature type="transmembrane region" description="Helical" evidence="5">
    <location>
        <begin position="221"/>
        <end position="245"/>
    </location>
</feature>
<protein>
    <recommendedName>
        <fullName evidence="6">G-protein coupled receptors family 1 profile domain-containing protein</fullName>
    </recommendedName>
</protein>
<name>A0A9P1IUN8_9PELO</name>
<comment type="subcellular location">
    <subcellularLocation>
        <location evidence="1">Membrane</location>
    </subcellularLocation>
</comment>
<evidence type="ECO:0000313" key="8">
    <source>
        <dbReference type="Proteomes" id="UP001152747"/>
    </source>
</evidence>
<accession>A0A9P1IUN8</accession>
<evidence type="ECO:0000313" key="7">
    <source>
        <dbReference type="EMBL" id="CAI5452480.1"/>
    </source>
</evidence>
<dbReference type="Gene3D" id="1.20.1070.10">
    <property type="entry name" value="Rhodopsin 7-helix transmembrane proteins"/>
    <property type="match status" value="1"/>
</dbReference>
<gene>
    <name evidence="7" type="ORF">CAMP_LOCUS15117</name>
</gene>
<dbReference type="OrthoDB" id="5848887at2759"/>
<evidence type="ECO:0000256" key="5">
    <source>
        <dbReference type="SAM" id="Phobius"/>
    </source>
</evidence>
<dbReference type="FunFam" id="1.20.1070.10:FF:000430">
    <property type="entry name" value="Serpentine Receptor, class V"/>
    <property type="match status" value="1"/>
</dbReference>
<feature type="transmembrane region" description="Helical" evidence="5">
    <location>
        <begin position="133"/>
        <end position="153"/>
    </location>
</feature>
<dbReference type="InterPro" id="IPR052665">
    <property type="entry name" value="Neuropeptide-GPCR"/>
</dbReference>
<keyword evidence="8" id="KW-1185">Reference proteome</keyword>
<evidence type="ECO:0000259" key="6">
    <source>
        <dbReference type="PROSITE" id="PS50262"/>
    </source>
</evidence>
<dbReference type="InterPro" id="IPR017452">
    <property type="entry name" value="GPCR_Rhodpsn_7TM"/>
</dbReference>
<feature type="domain" description="G-protein coupled receptors family 1 profile" evidence="6">
    <location>
        <begin position="24"/>
        <end position="281"/>
    </location>
</feature>
<dbReference type="AlphaFoldDB" id="A0A9P1IUN8"/>
<reference evidence="7" key="1">
    <citation type="submission" date="2022-11" db="EMBL/GenBank/DDBJ databases">
        <authorList>
            <person name="Kikuchi T."/>
        </authorList>
    </citation>
    <scope>NUCLEOTIDE SEQUENCE</scope>
    <source>
        <strain evidence="7">PS1010</strain>
    </source>
</reference>
<dbReference type="EMBL" id="CANHGI010000005">
    <property type="protein sequence ID" value="CAI5452480.1"/>
    <property type="molecule type" value="Genomic_DNA"/>
</dbReference>
<keyword evidence="4 5" id="KW-0472">Membrane</keyword>
<dbReference type="PROSITE" id="PS50262">
    <property type="entry name" value="G_PROTEIN_RECEP_F1_2"/>
    <property type="match status" value="1"/>
</dbReference>
<feature type="transmembrane region" description="Helical" evidence="5">
    <location>
        <begin position="12"/>
        <end position="33"/>
    </location>
</feature>
<feature type="transmembrane region" description="Helical" evidence="5">
    <location>
        <begin position="265"/>
        <end position="285"/>
    </location>
</feature>
<dbReference type="InterPro" id="IPR019426">
    <property type="entry name" value="7TM_GPCR_serpentine_rcpt_Srv"/>
</dbReference>
<dbReference type="SUPFAM" id="SSF81321">
    <property type="entry name" value="Family A G protein-coupled receptor-like"/>
    <property type="match status" value="1"/>
</dbReference>
<comment type="caution">
    <text evidence="7">The sequence shown here is derived from an EMBL/GenBank/DDBJ whole genome shotgun (WGS) entry which is preliminary data.</text>
</comment>
<dbReference type="PANTHER" id="PTHR24224">
    <property type="entry name" value="CARDIOACCELERATORY PEPTIDE RECEPTOR-RELATED"/>
    <property type="match status" value="1"/>
</dbReference>
<evidence type="ECO:0000256" key="3">
    <source>
        <dbReference type="ARBA" id="ARBA00022989"/>
    </source>
</evidence>
<organism evidence="7 8">
    <name type="scientific">Caenorhabditis angaria</name>
    <dbReference type="NCBI Taxonomy" id="860376"/>
    <lineage>
        <taxon>Eukaryota</taxon>
        <taxon>Metazoa</taxon>
        <taxon>Ecdysozoa</taxon>
        <taxon>Nematoda</taxon>
        <taxon>Chromadorea</taxon>
        <taxon>Rhabditida</taxon>
        <taxon>Rhabditina</taxon>
        <taxon>Rhabditomorpha</taxon>
        <taxon>Rhabditoidea</taxon>
        <taxon>Rhabditidae</taxon>
        <taxon>Peloderinae</taxon>
        <taxon>Caenorhabditis</taxon>
    </lineage>
</organism>
<dbReference type="PANTHER" id="PTHR24224:SF17">
    <property type="entry name" value="G-PROTEIN COUPLED RECEPTORS FAMILY 1 PROFILE DOMAIN-CONTAINING PROTEIN"/>
    <property type="match status" value="1"/>
</dbReference>
<evidence type="ECO:0000256" key="2">
    <source>
        <dbReference type="ARBA" id="ARBA00022692"/>
    </source>
</evidence>